<comment type="caution">
    <text evidence="1">The sequence shown here is derived from an EMBL/GenBank/DDBJ whole genome shotgun (WGS) entry which is preliminary data.</text>
</comment>
<reference evidence="1 2" key="1">
    <citation type="submission" date="2023-07" db="EMBL/GenBank/DDBJ databases">
        <title>Sequencing the genomes of 1000 actinobacteria strains.</title>
        <authorList>
            <person name="Klenk H.-P."/>
        </authorList>
    </citation>
    <scope>NUCLEOTIDE SEQUENCE [LARGE SCALE GENOMIC DNA]</scope>
    <source>
        <strain evidence="1 2">DSM 44508</strain>
    </source>
</reference>
<accession>A0ABU2B9U6</accession>
<dbReference type="RefSeq" id="WP_277103324.1">
    <property type="nucleotide sequence ID" value="NZ_BAAAJS010000068.1"/>
</dbReference>
<evidence type="ECO:0000313" key="1">
    <source>
        <dbReference type="EMBL" id="MDR7355046.1"/>
    </source>
</evidence>
<proteinExistence type="predicted"/>
<gene>
    <name evidence="1" type="ORF">J2S37_001584</name>
</gene>
<dbReference type="Proteomes" id="UP001183619">
    <property type="component" value="Unassembled WGS sequence"/>
</dbReference>
<keyword evidence="2" id="KW-1185">Reference proteome</keyword>
<dbReference type="EMBL" id="JAVDYF010000001">
    <property type="protein sequence ID" value="MDR7355046.1"/>
    <property type="molecule type" value="Genomic_DNA"/>
</dbReference>
<protein>
    <submittedName>
        <fullName evidence="1">Uncharacterized protein</fullName>
    </submittedName>
</protein>
<sequence length="40" mass="4565">MKKSNVPTSLLSALFIYREGEGVRLLDLFVRGPMNPRCQK</sequence>
<evidence type="ECO:0000313" key="2">
    <source>
        <dbReference type="Proteomes" id="UP001183619"/>
    </source>
</evidence>
<organism evidence="1 2">
    <name type="scientific">Corynebacterium felinum</name>
    <dbReference type="NCBI Taxonomy" id="131318"/>
    <lineage>
        <taxon>Bacteria</taxon>
        <taxon>Bacillati</taxon>
        <taxon>Actinomycetota</taxon>
        <taxon>Actinomycetes</taxon>
        <taxon>Mycobacteriales</taxon>
        <taxon>Corynebacteriaceae</taxon>
        <taxon>Corynebacterium</taxon>
    </lineage>
</organism>
<name>A0ABU2B9U6_9CORY</name>